<reference evidence="11" key="1">
    <citation type="submission" date="2020-10" db="EMBL/GenBank/DDBJ databases">
        <authorList>
            <person name="Gilroy R."/>
        </authorList>
    </citation>
    <scope>NUCLEOTIDE SEQUENCE</scope>
    <source>
        <strain evidence="11">ChiBcec2-4451</strain>
    </source>
</reference>
<keyword evidence="5" id="KW-1003">Cell membrane</keyword>
<organism evidence="11 12">
    <name type="scientific">Candidatus Pullilachnospira stercoravium</name>
    <dbReference type="NCBI Taxonomy" id="2840913"/>
    <lineage>
        <taxon>Bacteria</taxon>
        <taxon>Bacillati</taxon>
        <taxon>Bacillota</taxon>
        <taxon>Clostridia</taxon>
        <taxon>Lachnospirales</taxon>
        <taxon>Lachnospiraceae</taxon>
        <taxon>Lachnospiraceae incertae sedis</taxon>
        <taxon>Candidatus Pullilachnospira</taxon>
    </lineage>
</organism>
<feature type="transmembrane region" description="Helical" evidence="10">
    <location>
        <begin position="94"/>
        <end position="117"/>
    </location>
</feature>
<evidence type="ECO:0000256" key="5">
    <source>
        <dbReference type="ARBA" id="ARBA00022475"/>
    </source>
</evidence>
<accession>A0A9D1NTK1</accession>
<evidence type="ECO:0000256" key="2">
    <source>
        <dbReference type="ARBA" id="ARBA00008417"/>
    </source>
</evidence>
<evidence type="ECO:0000256" key="9">
    <source>
        <dbReference type="ARBA" id="ARBA00023251"/>
    </source>
</evidence>
<dbReference type="GO" id="GO:0042910">
    <property type="term" value="F:xenobiotic transmembrane transporter activity"/>
    <property type="evidence" value="ECO:0007669"/>
    <property type="project" value="InterPro"/>
</dbReference>
<evidence type="ECO:0000256" key="1">
    <source>
        <dbReference type="ARBA" id="ARBA00004651"/>
    </source>
</evidence>
<dbReference type="InterPro" id="IPR045070">
    <property type="entry name" value="MATE_MepA-like"/>
</dbReference>
<evidence type="ECO:0000313" key="12">
    <source>
        <dbReference type="Proteomes" id="UP000886723"/>
    </source>
</evidence>
<dbReference type="CDD" id="cd13143">
    <property type="entry name" value="MATE_MepA_like"/>
    <property type="match status" value="1"/>
</dbReference>
<evidence type="ECO:0000256" key="3">
    <source>
        <dbReference type="ARBA" id="ARBA00022106"/>
    </source>
</evidence>
<feature type="transmembrane region" description="Helical" evidence="10">
    <location>
        <begin position="193"/>
        <end position="214"/>
    </location>
</feature>
<comment type="caution">
    <text evidence="11">The sequence shown here is derived from an EMBL/GenBank/DDBJ whole genome shotgun (WGS) entry which is preliminary data.</text>
</comment>
<keyword evidence="4" id="KW-0813">Transport</keyword>
<dbReference type="GO" id="GO:0046677">
    <property type="term" value="P:response to antibiotic"/>
    <property type="evidence" value="ECO:0007669"/>
    <property type="project" value="UniProtKB-KW"/>
</dbReference>
<dbReference type="PANTHER" id="PTHR43823:SF3">
    <property type="entry name" value="MULTIDRUG EXPORT PROTEIN MEPA"/>
    <property type="match status" value="1"/>
</dbReference>
<keyword evidence="7 10" id="KW-1133">Transmembrane helix</keyword>
<protein>
    <recommendedName>
        <fullName evidence="3">Multidrug export protein MepA</fullName>
    </recommendedName>
</protein>
<dbReference type="PIRSF" id="PIRSF006603">
    <property type="entry name" value="DinF"/>
    <property type="match status" value="1"/>
</dbReference>
<keyword evidence="9" id="KW-0046">Antibiotic resistance</keyword>
<feature type="transmembrane region" description="Helical" evidence="10">
    <location>
        <begin position="20"/>
        <end position="41"/>
    </location>
</feature>
<evidence type="ECO:0000256" key="7">
    <source>
        <dbReference type="ARBA" id="ARBA00022989"/>
    </source>
</evidence>
<feature type="transmembrane region" description="Helical" evidence="10">
    <location>
        <begin position="271"/>
        <end position="293"/>
    </location>
</feature>
<proteinExistence type="inferred from homology"/>
<evidence type="ECO:0000256" key="6">
    <source>
        <dbReference type="ARBA" id="ARBA00022692"/>
    </source>
</evidence>
<dbReference type="NCBIfam" id="TIGR00797">
    <property type="entry name" value="matE"/>
    <property type="match status" value="1"/>
</dbReference>
<feature type="transmembrane region" description="Helical" evidence="10">
    <location>
        <begin position="314"/>
        <end position="338"/>
    </location>
</feature>
<evidence type="ECO:0000256" key="10">
    <source>
        <dbReference type="SAM" id="Phobius"/>
    </source>
</evidence>
<feature type="transmembrane region" description="Helical" evidence="10">
    <location>
        <begin position="61"/>
        <end position="82"/>
    </location>
</feature>
<feature type="transmembrane region" description="Helical" evidence="10">
    <location>
        <begin position="235"/>
        <end position="259"/>
    </location>
</feature>
<evidence type="ECO:0000313" key="11">
    <source>
        <dbReference type="EMBL" id="HIV12263.1"/>
    </source>
</evidence>
<evidence type="ECO:0000256" key="4">
    <source>
        <dbReference type="ARBA" id="ARBA00022448"/>
    </source>
</evidence>
<dbReference type="Pfam" id="PF01554">
    <property type="entry name" value="MatE"/>
    <property type="match status" value="2"/>
</dbReference>
<gene>
    <name evidence="11" type="ORF">IAA63_03870</name>
</gene>
<keyword evidence="6 10" id="KW-0812">Transmembrane</keyword>
<name>A0A9D1NTK1_9FIRM</name>
<dbReference type="EMBL" id="DVON01000082">
    <property type="protein sequence ID" value="HIV12263.1"/>
    <property type="molecule type" value="Genomic_DNA"/>
</dbReference>
<feature type="transmembrane region" description="Helical" evidence="10">
    <location>
        <begin position="137"/>
        <end position="155"/>
    </location>
</feature>
<dbReference type="InterPro" id="IPR048279">
    <property type="entry name" value="MdtK-like"/>
</dbReference>
<feature type="transmembrane region" description="Helical" evidence="10">
    <location>
        <begin position="358"/>
        <end position="376"/>
    </location>
</feature>
<comment type="similarity">
    <text evidence="2">Belongs to the multi antimicrobial extrusion (MATE) (TC 2.A.66.1) family. MepA subfamily.</text>
</comment>
<dbReference type="AlphaFoldDB" id="A0A9D1NTK1"/>
<evidence type="ECO:0000256" key="8">
    <source>
        <dbReference type="ARBA" id="ARBA00023136"/>
    </source>
</evidence>
<dbReference type="PANTHER" id="PTHR43823">
    <property type="entry name" value="SPORULATION PROTEIN YKVU"/>
    <property type="match status" value="1"/>
</dbReference>
<dbReference type="Proteomes" id="UP000886723">
    <property type="component" value="Unassembled WGS sequence"/>
</dbReference>
<dbReference type="GO" id="GO:0005886">
    <property type="term" value="C:plasma membrane"/>
    <property type="evidence" value="ECO:0007669"/>
    <property type="project" value="UniProtKB-SubCell"/>
</dbReference>
<keyword evidence="8 10" id="KW-0472">Membrane</keyword>
<dbReference type="GO" id="GO:0015297">
    <property type="term" value="F:antiporter activity"/>
    <property type="evidence" value="ECO:0007669"/>
    <property type="project" value="InterPro"/>
</dbReference>
<dbReference type="InterPro" id="IPR051327">
    <property type="entry name" value="MATE_MepA_subfamily"/>
</dbReference>
<comment type="subcellular location">
    <subcellularLocation>
        <location evidence="1">Cell membrane</location>
        <topology evidence="1">Multi-pass membrane protein</topology>
    </subcellularLocation>
</comment>
<reference evidence="11" key="2">
    <citation type="journal article" date="2021" name="PeerJ">
        <title>Extensive microbial diversity within the chicken gut microbiome revealed by metagenomics and culture.</title>
        <authorList>
            <person name="Gilroy R."/>
            <person name="Ravi A."/>
            <person name="Getino M."/>
            <person name="Pursley I."/>
            <person name="Horton D.L."/>
            <person name="Alikhan N.F."/>
            <person name="Baker D."/>
            <person name="Gharbi K."/>
            <person name="Hall N."/>
            <person name="Watson M."/>
            <person name="Adriaenssens E.M."/>
            <person name="Foster-Nyarko E."/>
            <person name="Jarju S."/>
            <person name="Secka A."/>
            <person name="Antonio M."/>
            <person name="Oren A."/>
            <person name="Chaudhuri R.R."/>
            <person name="La Ragione R."/>
            <person name="Hildebrand F."/>
            <person name="Pallen M.J."/>
        </authorList>
    </citation>
    <scope>NUCLEOTIDE SEQUENCE</scope>
    <source>
        <strain evidence="11">ChiBcec2-4451</strain>
    </source>
</reference>
<feature type="transmembrane region" description="Helical" evidence="10">
    <location>
        <begin position="162"/>
        <end position="181"/>
    </location>
</feature>
<dbReference type="InterPro" id="IPR002528">
    <property type="entry name" value="MATE_fam"/>
</dbReference>
<sequence length="444" mass="47423">MNEKEGLFRDAPIPRAVGKMALPCVISSLVLIIYNMADTFFVGQTKDALQVAAVSLTNPVFVMFMAVANLLGIGGSAMISILMGKGEEKQAKAVSAFCCYASLGVGLVFAALIILFMEPLLHVLGSSQGTYTFARDYLFWIALGAPFILFANTFGHVVRGEGAAAASMIGGMIGTVVNIVLDPLFILTFGMGTGGAAIATVLGNVCGGIYYLWYFSRGKSVLSLHPGHLAGQRQLMVQTALLGVPSGMNSALMSIANVLQNNVLAVYGDDQLAAMGIVTKIYMLIAFIHMGIANGIQPLLGYSYGSRRRERFLGILKFSALMTVVCGTVLTVGCIIWRHPILQVFIDDASVVAYGEEMLVATSLAGPVLGILFLCINSMQALDDPLPSTILSVCRQGLLFIPLLYLLDALLSLTGVIYTQTAADYLSIVISLFLLRRSMKKLRG</sequence>